<dbReference type="AlphaFoldDB" id="A0A9W9RS00"/>
<dbReference type="GO" id="GO:0016491">
    <property type="term" value="F:oxidoreductase activity"/>
    <property type="evidence" value="ECO:0007669"/>
    <property type="project" value="UniProtKB-KW"/>
</dbReference>
<organism evidence="2 3">
    <name type="scientific">Penicillium cataractarum</name>
    <dbReference type="NCBI Taxonomy" id="2100454"/>
    <lineage>
        <taxon>Eukaryota</taxon>
        <taxon>Fungi</taxon>
        <taxon>Dikarya</taxon>
        <taxon>Ascomycota</taxon>
        <taxon>Pezizomycotina</taxon>
        <taxon>Eurotiomycetes</taxon>
        <taxon>Eurotiomycetidae</taxon>
        <taxon>Eurotiales</taxon>
        <taxon>Aspergillaceae</taxon>
        <taxon>Penicillium</taxon>
    </lineage>
</organism>
<evidence type="ECO:0000256" key="1">
    <source>
        <dbReference type="ARBA" id="ARBA00023002"/>
    </source>
</evidence>
<dbReference type="InterPro" id="IPR052228">
    <property type="entry name" value="Sec_Metab_Biosynth_Oxidored"/>
</dbReference>
<sequence>MVSLSAVHSSNASISKELPPGLVAVFVGATSGIGKAAFLKLAKYVRQPRFYFVGRSQTAADQILHQLNQINPDGRYEFVKADVSLLSVVDKVCETIREKETQVDILFQSQGTLDISTETSEHLPLIMALSYYSRMRFIANLLLLLQRSPLSRVVIVLAGTKEGPVNPDDIPGKKVLPWKARGHLCSMITLTLEHFAKSAPSVSFVHNYPGFVATPLEKSMKGVTGAAMRSVFWFMGLFSTKNYISLDETGERHCFLATSYRFSSKTQAGVFLGGTEVAVGSDGAVGSGVYIVDEVCESGGANVQMVLSGIRQDGIHEKIWEHLQSEFSRVTGKSAIQRRK</sequence>
<dbReference type="Pfam" id="PF00106">
    <property type="entry name" value="adh_short"/>
    <property type="match status" value="1"/>
</dbReference>
<dbReference type="EMBL" id="JAPZBS010000008">
    <property type="protein sequence ID" value="KAJ5364199.1"/>
    <property type="molecule type" value="Genomic_DNA"/>
</dbReference>
<dbReference type="SUPFAM" id="SSF51735">
    <property type="entry name" value="NAD(P)-binding Rossmann-fold domains"/>
    <property type="match status" value="1"/>
</dbReference>
<protein>
    <submittedName>
        <fullName evidence="2">Uncharacterized protein</fullName>
    </submittedName>
</protein>
<keyword evidence="1" id="KW-0560">Oxidoreductase</keyword>
<dbReference type="InterPro" id="IPR036291">
    <property type="entry name" value="NAD(P)-bd_dom_sf"/>
</dbReference>
<dbReference type="InterPro" id="IPR002347">
    <property type="entry name" value="SDR_fam"/>
</dbReference>
<reference evidence="2" key="2">
    <citation type="journal article" date="2023" name="IMA Fungus">
        <title>Comparative genomic study of the Penicillium genus elucidates a diverse pangenome and 15 lateral gene transfer events.</title>
        <authorList>
            <person name="Petersen C."/>
            <person name="Sorensen T."/>
            <person name="Nielsen M.R."/>
            <person name="Sondergaard T.E."/>
            <person name="Sorensen J.L."/>
            <person name="Fitzpatrick D.A."/>
            <person name="Frisvad J.C."/>
            <person name="Nielsen K.L."/>
        </authorList>
    </citation>
    <scope>NUCLEOTIDE SEQUENCE</scope>
    <source>
        <strain evidence="2">IBT 29864</strain>
    </source>
</reference>
<dbReference type="RefSeq" id="XP_056551825.1">
    <property type="nucleotide sequence ID" value="XM_056702825.1"/>
</dbReference>
<dbReference type="OrthoDB" id="2898509at2759"/>
<accession>A0A9W9RS00</accession>
<name>A0A9W9RS00_9EURO</name>
<dbReference type="PANTHER" id="PTHR47534:SF3">
    <property type="entry name" value="ALCOHOL DEHYDROGENASE-LIKE C-TERMINAL DOMAIN-CONTAINING PROTEIN"/>
    <property type="match status" value="1"/>
</dbReference>
<evidence type="ECO:0000313" key="2">
    <source>
        <dbReference type="EMBL" id="KAJ5364199.1"/>
    </source>
</evidence>
<dbReference type="Proteomes" id="UP001147782">
    <property type="component" value="Unassembled WGS sequence"/>
</dbReference>
<dbReference type="GeneID" id="81442004"/>
<gene>
    <name evidence="2" type="ORF">N7496_009912</name>
</gene>
<proteinExistence type="predicted"/>
<reference evidence="2" key="1">
    <citation type="submission" date="2022-11" db="EMBL/GenBank/DDBJ databases">
        <authorList>
            <person name="Petersen C."/>
        </authorList>
    </citation>
    <scope>NUCLEOTIDE SEQUENCE</scope>
    <source>
        <strain evidence="2">IBT 29864</strain>
    </source>
</reference>
<dbReference type="PANTHER" id="PTHR47534">
    <property type="entry name" value="YALI0E05731P"/>
    <property type="match status" value="1"/>
</dbReference>
<comment type="caution">
    <text evidence="2">The sequence shown here is derived from an EMBL/GenBank/DDBJ whole genome shotgun (WGS) entry which is preliminary data.</text>
</comment>
<keyword evidence="3" id="KW-1185">Reference proteome</keyword>
<dbReference type="Gene3D" id="3.40.50.720">
    <property type="entry name" value="NAD(P)-binding Rossmann-like Domain"/>
    <property type="match status" value="1"/>
</dbReference>
<evidence type="ECO:0000313" key="3">
    <source>
        <dbReference type="Proteomes" id="UP001147782"/>
    </source>
</evidence>